<gene>
    <name evidence="1" type="ORF">CFOL_v3_28030</name>
    <name evidence="2" type="ORF">CFOL_v3_35955</name>
</gene>
<reference evidence="3" key="1">
    <citation type="submission" date="2016-04" db="EMBL/GenBank/DDBJ databases">
        <title>Cephalotus genome sequencing.</title>
        <authorList>
            <person name="Fukushima K."/>
            <person name="Hasebe M."/>
            <person name="Fang X."/>
        </authorList>
    </citation>
    <scope>NUCLEOTIDE SEQUENCE [LARGE SCALE GENOMIC DNA]</scope>
    <source>
        <strain evidence="3">cv. St1</strain>
    </source>
</reference>
<evidence type="ECO:0000313" key="1">
    <source>
        <dbReference type="EMBL" id="GAV84586.1"/>
    </source>
</evidence>
<sequence>KKKNKYNCRYYLLNCLSDEFYDIYETYSSAMKIWKALQKKYDTKEAGAKAFAEFQKTLRHKQKEITLENLFTLIR</sequence>
<dbReference type="EMBL" id="BDDD01010560">
    <property type="protein sequence ID" value="GAV92577.1"/>
    <property type="molecule type" value="Genomic_DNA"/>
</dbReference>
<dbReference type="Proteomes" id="UP000187406">
    <property type="component" value="Unassembled WGS sequence"/>
</dbReference>
<dbReference type="AlphaFoldDB" id="A0A1Q3DJ96"/>
<name>A0A1Q3DJ96_CEPFO</name>
<proteinExistence type="predicted"/>
<feature type="non-terminal residue" evidence="2">
    <location>
        <position position="75"/>
    </location>
</feature>
<feature type="non-terminal residue" evidence="2">
    <location>
        <position position="1"/>
    </location>
</feature>
<organism evidence="2 3">
    <name type="scientific">Cephalotus follicularis</name>
    <name type="common">Albany pitcher plant</name>
    <dbReference type="NCBI Taxonomy" id="3775"/>
    <lineage>
        <taxon>Eukaryota</taxon>
        <taxon>Viridiplantae</taxon>
        <taxon>Streptophyta</taxon>
        <taxon>Embryophyta</taxon>
        <taxon>Tracheophyta</taxon>
        <taxon>Spermatophyta</taxon>
        <taxon>Magnoliopsida</taxon>
        <taxon>eudicotyledons</taxon>
        <taxon>Gunneridae</taxon>
        <taxon>Pentapetalae</taxon>
        <taxon>rosids</taxon>
        <taxon>fabids</taxon>
        <taxon>Oxalidales</taxon>
        <taxon>Cephalotaceae</taxon>
        <taxon>Cephalotus</taxon>
    </lineage>
</organism>
<dbReference type="Pfam" id="PF14223">
    <property type="entry name" value="Retrotran_gag_2"/>
    <property type="match status" value="1"/>
</dbReference>
<protein>
    <recommendedName>
        <fullName evidence="4">UBN2_2 domain-containing protein</fullName>
    </recommendedName>
</protein>
<comment type="caution">
    <text evidence="2">The sequence shown here is derived from an EMBL/GenBank/DDBJ whole genome shotgun (WGS) entry which is preliminary data.</text>
</comment>
<accession>A0A1Q3DJ96</accession>
<reference evidence="2" key="2">
    <citation type="journal article" date="2017" name="Nat. Ecol. Evol.">
        <title>Genome of the pitcher plant Cephalotus reveals genetic changes associated with carnivory.</title>
        <authorList>
            <person name="Fukushima K."/>
            <person name="Fang X."/>
            <person name="Alvarez-Ponce D."/>
            <person name="Cai H."/>
            <person name="Carretero-Paulet L."/>
            <person name="Chen C."/>
            <person name="Chang T."/>
            <person name="Farr K.M."/>
            <person name="Fujita T."/>
            <person name="Hiwatashi Y."/>
            <person name="Hoshi Y."/>
            <person name="Imai T."/>
            <person name="Kasahara M."/>
            <person name="Librado P."/>
            <person name="Mao L."/>
            <person name="Mori H."/>
            <person name="Nishiyama T."/>
            <person name="Nozawa M."/>
            <person name="Palfalvi G."/>
            <person name="Pollard S.T."/>
            <person name="Rozas J."/>
            <person name="Sanchez-Gracia A."/>
            <person name="Sankoff D."/>
            <person name="Shibata T.F."/>
            <person name="Shigenobu S."/>
            <person name="Sumikawa N."/>
            <person name="Uzawa T."/>
            <person name="Xie M."/>
            <person name="Zheng C."/>
            <person name="Pollock D.D."/>
            <person name="Albert V.A."/>
            <person name="Li S."/>
            <person name="Hasebe M."/>
        </authorList>
    </citation>
    <scope>NUCLEOTIDE SEQUENCE</scope>
    <source>
        <strain evidence="2">St1</strain>
    </source>
</reference>
<dbReference type="OrthoDB" id="1684686at2759"/>
<dbReference type="EMBL" id="BDDD01003265">
    <property type="protein sequence ID" value="GAV84586.1"/>
    <property type="molecule type" value="Genomic_DNA"/>
</dbReference>
<evidence type="ECO:0000313" key="3">
    <source>
        <dbReference type="Proteomes" id="UP000187406"/>
    </source>
</evidence>
<evidence type="ECO:0000313" key="2">
    <source>
        <dbReference type="EMBL" id="GAV92577.1"/>
    </source>
</evidence>
<keyword evidence="3" id="KW-1185">Reference proteome</keyword>
<evidence type="ECO:0008006" key="4">
    <source>
        <dbReference type="Google" id="ProtNLM"/>
    </source>
</evidence>